<feature type="transmembrane region" description="Helical" evidence="1">
    <location>
        <begin position="6"/>
        <end position="24"/>
    </location>
</feature>
<evidence type="ECO:0000256" key="1">
    <source>
        <dbReference type="SAM" id="Phobius"/>
    </source>
</evidence>
<dbReference type="Proteomes" id="UP001447842">
    <property type="component" value="Chromosome"/>
</dbReference>
<accession>A0ABZ3HEH6</accession>
<keyword evidence="1" id="KW-0472">Membrane</keyword>
<gene>
    <name evidence="2" type="ORF">WCY31_06350</name>
</gene>
<protein>
    <recommendedName>
        <fullName evidence="4">LPS export ABC transporter periplasmic protein LptC</fullName>
    </recommendedName>
</protein>
<sequence length="172" mass="19131">MSVTSFYLLIGAVLGGIFLFFKPLQVDIASPGELAQIELDHFTVYEVASTGVKTILAGQHASRFPDRYEVDDLNLTDRSEGHVETMKARKGIYKEPLISLEGDVRFRRDDGITFETAQADYNQSSGVVRAPGAFVLLQARDRVDGKNLYYNLNSGDISAKKIVGIYTMKEKM</sequence>
<dbReference type="RefSeq" id="WP_345971468.1">
    <property type="nucleotide sequence ID" value="NZ_CP147920.1"/>
</dbReference>
<proteinExistence type="predicted"/>
<reference evidence="2 3" key="1">
    <citation type="submission" date="2024-03" db="EMBL/GenBank/DDBJ databases">
        <title>Sulfurimonas sp. HSL3-1.</title>
        <authorList>
            <person name="Wang S."/>
        </authorList>
    </citation>
    <scope>NUCLEOTIDE SEQUENCE [LARGE SCALE GENOMIC DNA]</scope>
    <source>
        <strain evidence="2 3">HSL3-1</strain>
    </source>
</reference>
<dbReference type="EMBL" id="CP147920">
    <property type="protein sequence ID" value="XAU16328.1"/>
    <property type="molecule type" value="Genomic_DNA"/>
</dbReference>
<evidence type="ECO:0008006" key="4">
    <source>
        <dbReference type="Google" id="ProtNLM"/>
    </source>
</evidence>
<keyword evidence="1" id="KW-0812">Transmembrane</keyword>
<name>A0ABZ3HEH6_9BACT</name>
<evidence type="ECO:0000313" key="3">
    <source>
        <dbReference type="Proteomes" id="UP001447842"/>
    </source>
</evidence>
<evidence type="ECO:0000313" key="2">
    <source>
        <dbReference type="EMBL" id="XAU16328.1"/>
    </source>
</evidence>
<keyword evidence="1" id="KW-1133">Transmembrane helix</keyword>
<keyword evidence="3" id="KW-1185">Reference proteome</keyword>
<organism evidence="2 3">
    <name type="scientific">Sulfurimonas diazotrophicus</name>
    <dbReference type="NCBI Taxonomy" id="3131939"/>
    <lineage>
        <taxon>Bacteria</taxon>
        <taxon>Pseudomonadati</taxon>
        <taxon>Campylobacterota</taxon>
        <taxon>Epsilonproteobacteria</taxon>
        <taxon>Campylobacterales</taxon>
        <taxon>Sulfurimonadaceae</taxon>
        <taxon>Sulfurimonas</taxon>
    </lineage>
</organism>